<dbReference type="Proteomes" id="UP001583177">
    <property type="component" value="Unassembled WGS sequence"/>
</dbReference>
<keyword evidence="3" id="KW-0479">Metal-binding</keyword>
<evidence type="ECO:0000256" key="3">
    <source>
        <dbReference type="ARBA" id="ARBA00022723"/>
    </source>
</evidence>
<dbReference type="PANTHER" id="PTHR20883">
    <property type="entry name" value="PHYTANOYL-COA DIOXYGENASE DOMAIN CONTAINING 1"/>
    <property type="match status" value="1"/>
</dbReference>
<keyword evidence="6" id="KW-1185">Reference proteome</keyword>
<dbReference type="InterPro" id="IPR008775">
    <property type="entry name" value="Phytyl_CoA_dOase-like"/>
</dbReference>
<sequence length="293" mass="32682">MVYQYEDGGNYQRIYQEVGSLKKLKWDAEPVDADTQKLIDQVVAQGYVIIKDAFTNAQADEALEDLARLSAASDAGPAAAGGRNTFEGFQTQRIYNLVNKSRVFDKFILHPSVVALNNFFMDPGWLLSVCHSINIQPGENPQTLHHDDGHAIMVALGPYTETNGSTVVVPGSHTWGPDRVPQRSETVSVVMPRGSIVYFTGTLWHGGGQNKSDAARRALTVQYCQPWLRQLENPFLAVDWELLPQMPKQLVDILGYQVGSPFVGYVDGISPRRAVEKRLRKKQEEEAVIRNKL</sequence>
<dbReference type="SUPFAM" id="SSF51197">
    <property type="entry name" value="Clavaminate synthase-like"/>
    <property type="match status" value="1"/>
</dbReference>
<gene>
    <name evidence="5" type="ORF">Daus18300_010503</name>
</gene>
<comment type="cofactor">
    <cofactor evidence="1">
        <name>Fe cation</name>
        <dbReference type="ChEBI" id="CHEBI:24875"/>
    </cofactor>
</comment>
<comment type="caution">
    <text evidence="5">The sequence shown here is derived from an EMBL/GenBank/DDBJ whole genome shotgun (WGS) entry which is preliminary data.</text>
</comment>
<keyword evidence="4" id="KW-0408">Iron</keyword>
<evidence type="ECO:0000256" key="2">
    <source>
        <dbReference type="ARBA" id="ARBA00005830"/>
    </source>
</evidence>
<evidence type="ECO:0000313" key="6">
    <source>
        <dbReference type="Proteomes" id="UP001583177"/>
    </source>
</evidence>
<protein>
    <recommendedName>
        <fullName evidence="7">Phytanoyl-CoA dioxygenase</fullName>
    </recommendedName>
</protein>
<dbReference type="PANTHER" id="PTHR20883:SF15">
    <property type="entry name" value="PHYTANOYL-COA DIOXYGENASE DOMAIN-CONTAINING PROTEIN 1"/>
    <property type="match status" value="1"/>
</dbReference>
<proteinExistence type="inferred from homology"/>
<evidence type="ECO:0000256" key="1">
    <source>
        <dbReference type="ARBA" id="ARBA00001962"/>
    </source>
</evidence>
<dbReference type="Gene3D" id="2.60.120.620">
    <property type="entry name" value="q2cbj1_9rhob like domain"/>
    <property type="match status" value="1"/>
</dbReference>
<dbReference type="Pfam" id="PF05721">
    <property type="entry name" value="PhyH"/>
    <property type="match status" value="1"/>
</dbReference>
<comment type="similarity">
    <text evidence="2">Belongs to the PhyH family.</text>
</comment>
<reference evidence="5 6" key="1">
    <citation type="journal article" date="2024" name="IMA Fungus">
        <title>IMA Genome - F19 : A genome assembly and annotation guide to empower mycologists, including annotated draft genome sequences of Ceratocystis pirilliformis, Diaporthe australafricana, Fusarium ophioides, Paecilomyces lecythidis, and Sporothrix stenoceras.</title>
        <authorList>
            <person name="Aylward J."/>
            <person name="Wilson A.M."/>
            <person name="Visagie C.M."/>
            <person name="Spraker J."/>
            <person name="Barnes I."/>
            <person name="Buitendag C."/>
            <person name="Ceriani C."/>
            <person name="Del Mar Angel L."/>
            <person name="du Plessis D."/>
            <person name="Fuchs T."/>
            <person name="Gasser K."/>
            <person name="Kramer D."/>
            <person name="Li W."/>
            <person name="Munsamy K."/>
            <person name="Piso A."/>
            <person name="Price J.L."/>
            <person name="Sonnekus B."/>
            <person name="Thomas C."/>
            <person name="van der Nest A."/>
            <person name="van Dijk A."/>
            <person name="van Heerden A."/>
            <person name="van Vuuren N."/>
            <person name="Yilmaz N."/>
            <person name="Duong T.A."/>
            <person name="van der Merwe N.A."/>
            <person name="Wingfield M.J."/>
            <person name="Wingfield B.D."/>
        </authorList>
    </citation>
    <scope>NUCLEOTIDE SEQUENCE [LARGE SCALE GENOMIC DNA]</scope>
    <source>
        <strain evidence="5 6">CMW 18300</strain>
    </source>
</reference>
<organism evidence="5 6">
    <name type="scientific">Diaporthe australafricana</name>
    <dbReference type="NCBI Taxonomy" id="127596"/>
    <lineage>
        <taxon>Eukaryota</taxon>
        <taxon>Fungi</taxon>
        <taxon>Dikarya</taxon>
        <taxon>Ascomycota</taxon>
        <taxon>Pezizomycotina</taxon>
        <taxon>Sordariomycetes</taxon>
        <taxon>Sordariomycetidae</taxon>
        <taxon>Diaporthales</taxon>
        <taxon>Diaporthaceae</taxon>
        <taxon>Diaporthe</taxon>
    </lineage>
</organism>
<evidence type="ECO:0008006" key="7">
    <source>
        <dbReference type="Google" id="ProtNLM"/>
    </source>
</evidence>
<evidence type="ECO:0000256" key="4">
    <source>
        <dbReference type="ARBA" id="ARBA00023004"/>
    </source>
</evidence>
<name>A0ABR3WA86_9PEZI</name>
<accession>A0ABR3WA86</accession>
<evidence type="ECO:0000313" key="5">
    <source>
        <dbReference type="EMBL" id="KAL1857055.1"/>
    </source>
</evidence>
<dbReference type="EMBL" id="JAWRVE010000116">
    <property type="protein sequence ID" value="KAL1857055.1"/>
    <property type="molecule type" value="Genomic_DNA"/>
</dbReference>